<dbReference type="GO" id="GO:0000981">
    <property type="term" value="F:DNA-binding transcription factor activity, RNA polymerase II-specific"/>
    <property type="evidence" value="ECO:0007669"/>
    <property type="project" value="InterPro"/>
</dbReference>
<dbReference type="PROSITE" id="PS00027">
    <property type="entry name" value="HOMEOBOX_1"/>
    <property type="match status" value="1"/>
</dbReference>
<dbReference type="Gene3D" id="1.10.10.60">
    <property type="entry name" value="Homeodomain-like"/>
    <property type="match status" value="1"/>
</dbReference>
<dbReference type="CDD" id="cd00086">
    <property type="entry name" value="homeodomain"/>
    <property type="match status" value="1"/>
</dbReference>
<dbReference type="RefSeq" id="XP_025708426.1">
    <property type="nucleotide sequence ID" value="XM_025852641.1"/>
</dbReference>
<proteinExistence type="predicted"/>
<evidence type="ECO:0000313" key="10">
    <source>
        <dbReference type="RefSeq" id="XP_025708426.1"/>
    </source>
</evidence>
<evidence type="ECO:0000313" key="9">
    <source>
        <dbReference type="Proteomes" id="UP000286641"/>
    </source>
</evidence>
<feature type="compositionally biased region" description="Acidic residues" evidence="7">
    <location>
        <begin position="83"/>
        <end position="95"/>
    </location>
</feature>
<evidence type="ECO:0000313" key="11">
    <source>
        <dbReference type="RefSeq" id="XP_025708521.1"/>
    </source>
</evidence>
<dbReference type="InterPro" id="IPR017970">
    <property type="entry name" value="Homeobox_CS"/>
</dbReference>
<dbReference type="PANTHER" id="PTHR24329:SF575">
    <property type="entry name" value="ARISTALESS RELATED HOMEOBOX"/>
    <property type="match status" value="1"/>
</dbReference>
<dbReference type="InterPro" id="IPR050649">
    <property type="entry name" value="Paired_Homeobox_TFs"/>
</dbReference>
<keyword evidence="2 5" id="KW-0238">DNA-binding</keyword>
<dbReference type="InterPro" id="IPR009057">
    <property type="entry name" value="Homeodomain-like_sf"/>
</dbReference>
<organism evidence="9 10">
    <name type="scientific">Callorhinus ursinus</name>
    <name type="common">Northern fur seal</name>
    <dbReference type="NCBI Taxonomy" id="34884"/>
    <lineage>
        <taxon>Eukaryota</taxon>
        <taxon>Metazoa</taxon>
        <taxon>Chordata</taxon>
        <taxon>Craniata</taxon>
        <taxon>Vertebrata</taxon>
        <taxon>Euteleostomi</taxon>
        <taxon>Mammalia</taxon>
        <taxon>Eutheria</taxon>
        <taxon>Laurasiatheria</taxon>
        <taxon>Carnivora</taxon>
        <taxon>Caniformia</taxon>
        <taxon>Pinnipedia</taxon>
        <taxon>Otariidae</taxon>
        <taxon>Callorhinus</taxon>
    </lineage>
</organism>
<feature type="compositionally biased region" description="Low complexity" evidence="7">
    <location>
        <begin position="62"/>
        <end position="71"/>
    </location>
</feature>
<reference key="1">
    <citation type="submission" date="2019-01" db="UniProtKB">
        <authorList>
            <consortium name="RefSeq"/>
        </authorList>
    </citation>
    <scope>IDENTIFICATION</scope>
    <source>
        <tissue evidence="11">Blood</tissue>
    </source>
</reference>
<feature type="compositionally biased region" description="Acidic residues" evidence="7">
    <location>
        <begin position="25"/>
        <end position="42"/>
    </location>
</feature>
<accession>A0A3Q7NYK1</accession>
<gene>
    <name evidence="10" type="primary">LOC112809277</name>
    <name evidence="11" type="synonym">LOC112809436</name>
</gene>
<name>A0A3Q7NYK1_CALUR</name>
<reference evidence="10" key="2">
    <citation type="submission" date="2025-04" db="UniProtKB">
        <authorList>
            <consortium name="RefSeq"/>
        </authorList>
    </citation>
    <scope>IDENTIFICATION</scope>
    <source>
        <tissue evidence="10">Blood</tissue>
    </source>
</reference>
<feature type="region of interest" description="Disordered" evidence="7">
    <location>
        <begin position="1"/>
        <end position="127"/>
    </location>
</feature>
<dbReference type="AlphaFoldDB" id="A0A3Q7NYK1"/>
<evidence type="ECO:0000256" key="4">
    <source>
        <dbReference type="ARBA" id="ARBA00023242"/>
    </source>
</evidence>
<evidence type="ECO:0000256" key="5">
    <source>
        <dbReference type="PROSITE-ProRule" id="PRU00108"/>
    </source>
</evidence>
<evidence type="ECO:0000259" key="8">
    <source>
        <dbReference type="PROSITE" id="PS50071"/>
    </source>
</evidence>
<dbReference type="FunFam" id="1.10.10.60:FF:000679">
    <property type="entry name" value="Homeobox protein aristaless"/>
    <property type="match status" value="1"/>
</dbReference>
<evidence type="ECO:0000256" key="2">
    <source>
        <dbReference type="ARBA" id="ARBA00023125"/>
    </source>
</evidence>
<dbReference type="RefSeq" id="XP_025708521.1">
    <property type="nucleotide sequence ID" value="XM_025852736.1"/>
</dbReference>
<dbReference type="SUPFAM" id="SSF46689">
    <property type="entry name" value="Homeodomain-like"/>
    <property type="match status" value="1"/>
</dbReference>
<dbReference type="SMART" id="SM00389">
    <property type="entry name" value="HOX"/>
    <property type="match status" value="1"/>
</dbReference>
<feature type="compositionally biased region" description="Low complexity" evidence="7">
    <location>
        <begin position="109"/>
        <end position="118"/>
    </location>
</feature>
<evidence type="ECO:0000256" key="6">
    <source>
        <dbReference type="RuleBase" id="RU000682"/>
    </source>
</evidence>
<feature type="compositionally biased region" description="Acidic residues" evidence="7">
    <location>
        <begin position="1"/>
        <end position="12"/>
    </location>
</feature>
<keyword evidence="4 5" id="KW-0539">Nucleus</keyword>
<keyword evidence="3 5" id="KW-0371">Homeobox</keyword>
<dbReference type="PROSITE" id="PS50071">
    <property type="entry name" value="HOMEOBOX_2"/>
    <property type="match status" value="1"/>
</dbReference>
<comment type="subcellular location">
    <subcellularLocation>
        <location evidence="1 5 6">Nucleus</location>
    </subcellularLocation>
</comment>
<evidence type="ECO:0000256" key="1">
    <source>
        <dbReference type="ARBA" id="ARBA00004123"/>
    </source>
</evidence>
<evidence type="ECO:0000256" key="3">
    <source>
        <dbReference type="ARBA" id="ARBA00023155"/>
    </source>
</evidence>
<sequence length="278" mass="30026">MDPEGSDGESAEDGTRDVEPPGPGQDDDPGFLSLEVDDDREEPQETRPTAMSLTEDTEDTGDGAAAEAGAEVAPGQDPRAAEVEEEADGDGDGDGAAESPPPGPGQPGPGALPLQAPVTGPAPAQGQPTTLRVMFSLLQLRELENLFQRTQYPNAFMRQELARLIDVPEARVQVWFKNRRAKWRRHQRALRFRNVPPVAMVPPIIFNLGGPYRAVLNQERPDCLCVLPQPLLLGPPPRPMPLFPVAFLPPLPWLPPPFPPFGCPPAGAPGFLPSVVRW</sequence>
<dbReference type="Pfam" id="PF00046">
    <property type="entry name" value="Homeodomain"/>
    <property type="match status" value="1"/>
</dbReference>
<dbReference type="GO" id="GO:0005634">
    <property type="term" value="C:nucleus"/>
    <property type="evidence" value="ECO:0007669"/>
    <property type="project" value="UniProtKB-SubCell"/>
</dbReference>
<evidence type="ECO:0000256" key="7">
    <source>
        <dbReference type="SAM" id="MobiDB-lite"/>
    </source>
</evidence>
<keyword evidence="9" id="KW-1185">Reference proteome</keyword>
<dbReference type="PANTHER" id="PTHR24329">
    <property type="entry name" value="HOMEOBOX PROTEIN ARISTALESS"/>
    <property type="match status" value="1"/>
</dbReference>
<dbReference type="InterPro" id="IPR001356">
    <property type="entry name" value="HD"/>
</dbReference>
<dbReference type="GO" id="GO:0000977">
    <property type="term" value="F:RNA polymerase II transcription regulatory region sequence-specific DNA binding"/>
    <property type="evidence" value="ECO:0007669"/>
    <property type="project" value="TreeGrafter"/>
</dbReference>
<feature type="DNA-binding region" description="Homeobox" evidence="5">
    <location>
        <begin position="128"/>
        <end position="187"/>
    </location>
</feature>
<dbReference type="Proteomes" id="UP000286641">
    <property type="component" value="Unplaced"/>
</dbReference>
<protein>
    <submittedName>
        <fullName evidence="10 11">Homeobox protein ESX1-like</fullName>
    </submittedName>
</protein>
<feature type="domain" description="Homeobox" evidence="8">
    <location>
        <begin position="126"/>
        <end position="186"/>
    </location>
</feature>